<evidence type="ECO:0000313" key="9">
    <source>
        <dbReference type="RefSeq" id="XP_019092676.1"/>
    </source>
</evidence>
<feature type="compositionally biased region" description="Acidic residues" evidence="5">
    <location>
        <begin position="530"/>
        <end position="567"/>
    </location>
</feature>
<feature type="compositionally biased region" description="Polar residues" evidence="5">
    <location>
        <begin position="319"/>
        <end position="329"/>
    </location>
</feature>
<dbReference type="SUPFAM" id="SSF54928">
    <property type="entry name" value="RNA-binding domain, RBD"/>
    <property type="match status" value="1"/>
</dbReference>
<keyword evidence="7" id="KW-1185">Reference proteome</keyword>
<feature type="compositionally biased region" description="Acidic residues" evidence="5">
    <location>
        <begin position="589"/>
        <end position="614"/>
    </location>
</feature>
<evidence type="ECO:0000256" key="2">
    <source>
        <dbReference type="ARBA" id="ARBA00022884"/>
    </source>
</evidence>
<dbReference type="InterPro" id="IPR012677">
    <property type="entry name" value="Nucleotide-bd_a/b_plait_sf"/>
</dbReference>
<feature type="compositionally biased region" description="Basic residues" evidence="5">
    <location>
        <begin position="273"/>
        <end position="283"/>
    </location>
</feature>
<dbReference type="Proteomes" id="UP000694864">
    <property type="component" value="Chromosome 2"/>
</dbReference>
<evidence type="ECO:0000256" key="1">
    <source>
        <dbReference type="ARBA" id="ARBA00004604"/>
    </source>
</evidence>
<feature type="region of interest" description="Disordered" evidence="5">
    <location>
        <begin position="341"/>
        <end position="687"/>
    </location>
</feature>
<organism evidence="7 8">
    <name type="scientific">Camelina sativa</name>
    <name type="common">False flax</name>
    <name type="synonym">Myagrum sativum</name>
    <dbReference type="NCBI Taxonomy" id="90675"/>
    <lineage>
        <taxon>Eukaryota</taxon>
        <taxon>Viridiplantae</taxon>
        <taxon>Streptophyta</taxon>
        <taxon>Embryophyta</taxon>
        <taxon>Tracheophyta</taxon>
        <taxon>Spermatophyta</taxon>
        <taxon>Magnoliopsida</taxon>
        <taxon>eudicotyledons</taxon>
        <taxon>Gunneridae</taxon>
        <taxon>Pentapetalae</taxon>
        <taxon>rosids</taxon>
        <taxon>malvids</taxon>
        <taxon>Brassicales</taxon>
        <taxon>Brassicaceae</taxon>
        <taxon>Camelineae</taxon>
        <taxon>Camelina</taxon>
    </lineage>
</organism>
<feature type="compositionally biased region" description="Acidic residues" evidence="5">
    <location>
        <begin position="413"/>
        <end position="441"/>
    </location>
</feature>
<dbReference type="CDD" id="cd12226">
    <property type="entry name" value="RRM_NOL8"/>
    <property type="match status" value="1"/>
</dbReference>
<feature type="region of interest" description="Disordered" evidence="5">
    <location>
        <begin position="258"/>
        <end position="329"/>
    </location>
</feature>
<dbReference type="PROSITE" id="PS50102">
    <property type="entry name" value="RRM"/>
    <property type="match status" value="1"/>
</dbReference>
<sequence length="828" mass="89643">MEETKSGGGGVRLHVGGLGESVGRDDLLKIFSPMGTVDAVEFVRTKGRSFAYIDFSPSSEKSLSKLFCTYNGCVWKGGRLHLEKAKEHYLARLKREWEEASSPKDDTTIKAPPSDSEPSTHLNIFFPRLRKVRAMPLSGTGKHKYSFQRVPLTSSLPKSFCDCEEHSNNSLTPRETHLHDLDALNVGINEDEVNVMNSVMNKLFQKHNIPTSEQVPEEDNDEIDADQDNLVINVVSSGNDMGKAEMDMLSRKRKSILNETTQSGKGYGEGRKGNHIHPSKKRQTISQEESGRLESSLATREKKKPSEVVPDKSSDEPSRTTGVKRSNDNISWSQKSSWKSLMANGDSSDFSVSSFLPGVSSSKAVQPAPHNTDLTGFPSRENLKGKTKSKRLTSTVMAADLPVSDDIKRDDSDIIADDIERDDSDAGEDDAASDSMADDTASDSLVERDDSDAMEDDAASESMADDTASDALVEGDDSDAGEDDAASDSMVEKDDSDAAEDDAASDSMVERDDSDAVEDDAASDSMVERDDSDAVEDDAGSDSLVEMDDSDAVEDDAASDSMADDTASDALVERDDGDTTEYETANESMADDPASDSVADDTASDAVDSDDSESLSDTVEAVPLEFVANTEGNRGNMKSNAGKHENVAEDLNSEKESLVVKEDVVEEEEAGKEPLKASNNKSTGGSSWLQKASWTQLVSDKNTPSFSITQLFPDLSTDKGEAAKVINNVEHQTASAMKQTEFTCSSGGFVTAGVPVDSTPVRSLDENRQRLNSKNLSGGRLGAKKKTFKRKVGSGETCTFMRSSTSLKEWAKAKKALSEPRRKKNSEE</sequence>
<dbReference type="GeneID" id="104735182"/>
<protein>
    <submittedName>
        <fullName evidence="8 9">Uncharacterized protein LOC104735182 isoform X1</fullName>
    </submittedName>
</protein>
<feature type="domain" description="RRM" evidence="6">
    <location>
        <begin position="11"/>
        <end position="87"/>
    </location>
</feature>
<reference evidence="8 9" key="3">
    <citation type="submission" date="2025-05" db="UniProtKB">
        <authorList>
            <consortium name="RefSeq"/>
        </authorList>
    </citation>
    <scope>IDENTIFICATION</scope>
    <source>
        <tissue evidence="8 9">Leaf</tissue>
    </source>
</reference>
<dbReference type="SMART" id="SM00360">
    <property type="entry name" value="RRM"/>
    <property type="match status" value="1"/>
</dbReference>
<feature type="compositionally biased region" description="Acidic residues" evidence="5">
    <location>
        <begin position="512"/>
        <end position="522"/>
    </location>
</feature>
<feature type="compositionally biased region" description="Basic and acidic residues" evidence="5">
    <location>
        <begin position="642"/>
        <end position="663"/>
    </location>
</feature>
<dbReference type="InterPro" id="IPR000504">
    <property type="entry name" value="RRM_dom"/>
</dbReference>
<evidence type="ECO:0000313" key="8">
    <source>
        <dbReference type="RefSeq" id="XP_010453222.1"/>
    </source>
</evidence>
<dbReference type="PANTHER" id="PTHR23099:SF0">
    <property type="entry name" value="GERM CELL NUCLEAR ACIDIC PROTEIN"/>
    <property type="match status" value="1"/>
</dbReference>
<keyword evidence="2 4" id="KW-0694">RNA-binding</keyword>
<feature type="compositionally biased region" description="Basic and acidic residues" evidence="5">
    <location>
        <begin position="304"/>
        <end position="318"/>
    </location>
</feature>
<feature type="compositionally biased region" description="Acidic residues" evidence="5">
    <location>
        <begin position="449"/>
        <end position="486"/>
    </location>
</feature>
<comment type="subcellular location">
    <subcellularLocation>
        <location evidence="1">Nucleus</location>
        <location evidence="1">Nucleolus</location>
    </subcellularLocation>
</comment>
<reference evidence="7" key="2">
    <citation type="journal article" date="2014" name="Nat. Commun.">
        <title>The emerging biofuel crop Camelina sativa retains a highly undifferentiated hexaploid genome structure.</title>
        <authorList>
            <person name="Kagale S."/>
            <person name="Koh C."/>
            <person name="Nixon J."/>
            <person name="Bollina V."/>
            <person name="Clarke W.E."/>
            <person name="Tuteja R."/>
            <person name="Spillane C."/>
            <person name="Robinson S.J."/>
            <person name="Links M.G."/>
            <person name="Clarke C."/>
            <person name="Higgins E.E."/>
            <person name="Huebert T."/>
            <person name="Sharpe A.G."/>
            <person name="Parkin I.A."/>
        </authorList>
    </citation>
    <scope>NUCLEOTIDE SEQUENCE [LARGE SCALE GENOMIC DNA]</scope>
    <source>
        <strain evidence="7">r\DH55</strain>
    </source>
</reference>
<dbReference type="RefSeq" id="XP_010453222.1">
    <property type="nucleotide sequence ID" value="XM_010454920.2"/>
</dbReference>
<evidence type="ECO:0000259" key="6">
    <source>
        <dbReference type="PROSITE" id="PS50102"/>
    </source>
</evidence>
<accession>A0ABM0VA64</accession>
<dbReference type="PANTHER" id="PTHR23099">
    <property type="entry name" value="TRANSCRIPTIONAL REGULATOR"/>
    <property type="match status" value="1"/>
</dbReference>
<gene>
    <name evidence="8 9" type="primary">LOC104735182</name>
</gene>
<feature type="compositionally biased region" description="Low complexity" evidence="5">
    <location>
        <begin position="350"/>
        <end position="362"/>
    </location>
</feature>
<feature type="region of interest" description="Disordered" evidence="5">
    <location>
        <begin position="765"/>
        <end position="788"/>
    </location>
</feature>
<evidence type="ECO:0000256" key="4">
    <source>
        <dbReference type="PROSITE-ProRule" id="PRU00176"/>
    </source>
</evidence>
<dbReference type="InterPro" id="IPR035979">
    <property type="entry name" value="RBD_domain_sf"/>
</dbReference>
<name>A0ABM0VA64_CAMSA</name>
<proteinExistence type="predicted"/>
<evidence type="ECO:0000256" key="5">
    <source>
        <dbReference type="SAM" id="MobiDB-lite"/>
    </source>
</evidence>
<feature type="compositionally biased region" description="Polar residues" evidence="5">
    <location>
        <begin position="630"/>
        <end position="639"/>
    </location>
</feature>
<feature type="compositionally biased region" description="Acidic residues" evidence="5">
    <location>
        <begin position="494"/>
        <end position="504"/>
    </location>
</feature>
<reference evidence="7" key="1">
    <citation type="journal article" date="1997" name="Nucleic Acids Res.">
        <title>tRNAscan-SE: a program for improved detection of transfer RNA genes in genomic sequence.</title>
        <authorList>
            <person name="Lowe T.M."/>
            <person name="Eddy S.R."/>
        </authorList>
    </citation>
    <scope>NUCLEOTIDE SEQUENCE [LARGE SCALE GENOMIC DNA]</scope>
    <source>
        <strain evidence="7">r\DH55</strain>
    </source>
</reference>
<evidence type="ECO:0000256" key="3">
    <source>
        <dbReference type="ARBA" id="ARBA00023242"/>
    </source>
</evidence>
<dbReference type="Gene3D" id="3.30.70.330">
    <property type="match status" value="1"/>
</dbReference>
<dbReference type="InterPro" id="IPR034138">
    <property type="entry name" value="NOP8_RRM"/>
</dbReference>
<keyword evidence="3" id="KW-0539">Nucleus</keyword>
<feature type="compositionally biased region" description="Polar residues" evidence="5">
    <location>
        <begin position="677"/>
        <end position="687"/>
    </location>
</feature>
<dbReference type="RefSeq" id="XP_019092676.1">
    <property type="nucleotide sequence ID" value="XM_019237131.1"/>
</dbReference>
<feature type="region of interest" description="Disordered" evidence="5">
    <location>
        <begin position="809"/>
        <end position="828"/>
    </location>
</feature>
<evidence type="ECO:0000313" key="7">
    <source>
        <dbReference type="Proteomes" id="UP000694864"/>
    </source>
</evidence>